<dbReference type="InterPro" id="IPR007695">
    <property type="entry name" value="DNA_mismatch_repair_MutS-lik_N"/>
</dbReference>
<feature type="domain" description="DNA mismatch repair proteins mutS family" evidence="9">
    <location>
        <begin position="1014"/>
        <end position="1030"/>
    </location>
</feature>
<dbReference type="Pfam" id="PF05190">
    <property type="entry name" value="MutS_IV"/>
    <property type="match status" value="1"/>
</dbReference>
<dbReference type="InterPro" id="IPR016151">
    <property type="entry name" value="DNA_mismatch_repair_MutS_N"/>
</dbReference>
<keyword evidence="11" id="KW-1185">Reference proteome</keyword>
<dbReference type="GO" id="GO:0032301">
    <property type="term" value="C:MutSalpha complex"/>
    <property type="evidence" value="ECO:0007669"/>
    <property type="project" value="TreeGrafter"/>
</dbReference>
<dbReference type="GO" id="GO:0006298">
    <property type="term" value="P:mismatch repair"/>
    <property type="evidence" value="ECO:0007669"/>
    <property type="project" value="InterPro"/>
</dbReference>
<dbReference type="FunFam" id="1.10.1420.10:FF:000005">
    <property type="entry name" value="DNA mismatch repair protein"/>
    <property type="match status" value="1"/>
</dbReference>
<reference evidence="11" key="1">
    <citation type="journal article" date="2011" name="Genome Res.">
        <title>Phylogeny-wide analysis of social amoeba genomes highlights ancient origins for complex intercellular communication.</title>
        <authorList>
            <person name="Heidel A.J."/>
            <person name="Lawal H.M."/>
            <person name="Felder M."/>
            <person name="Schilde C."/>
            <person name="Helps N.R."/>
            <person name="Tunggal B."/>
            <person name="Rivero F."/>
            <person name="John U."/>
            <person name="Schleicher M."/>
            <person name="Eichinger L."/>
            <person name="Platzer M."/>
            <person name="Noegel A.A."/>
            <person name="Schaap P."/>
            <person name="Gloeckner G."/>
        </authorList>
    </citation>
    <scope>NUCLEOTIDE SEQUENCE [LARGE SCALE GENOMIC DNA]</scope>
    <source>
        <strain evidence="11">SH3</strain>
    </source>
</reference>
<dbReference type="InterPro" id="IPR007861">
    <property type="entry name" value="DNA_mismatch_repair_MutS_clamp"/>
</dbReference>
<dbReference type="InterPro" id="IPR036187">
    <property type="entry name" value="DNA_mismatch_repair_MutS_sf"/>
</dbReference>
<dbReference type="PANTHER" id="PTHR11361">
    <property type="entry name" value="DNA MISMATCH REPAIR PROTEIN MUTS FAMILY MEMBER"/>
    <property type="match status" value="1"/>
</dbReference>
<evidence type="ECO:0000256" key="5">
    <source>
        <dbReference type="ARBA" id="ARBA00023125"/>
    </source>
</evidence>
<evidence type="ECO:0000256" key="7">
    <source>
        <dbReference type="RuleBase" id="RU003756"/>
    </source>
</evidence>
<dbReference type="InterPro" id="IPR000432">
    <property type="entry name" value="DNA_mismatch_repair_MutS_C"/>
</dbReference>
<dbReference type="Gene3D" id="3.40.50.300">
    <property type="entry name" value="P-loop containing nucleotide triphosphate hydrolases"/>
    <property type="match status" value="1"/>
</dbReference>
<feature type="compositionally biased region" description="Basic residues" evidence="8">
    <location>
        <begin position="166"/>
        <end position="178"/>
    </location>
</feature>
<dbReference type="EMBL" id="GL883026">
    <property type="protein sequence ID" value="EGG15132.1"/>
    <property type="molecule type" value="Genomic_DNA"/>
</dbReference>
<dbReference type="OMA" id="TPMMAQY"/>
<dbReference type="OrthoDB" id="10252754at2759"/>
<dbReference type="KEGG" id="dfa:DFA_09956"/>
<dbReference type="Pfam" id="PF00488">
    <property type="entry name" value="MutS_V"/>
    <property type="match status" value="1"/>
</dbReference>
<dbReference type="Pfam" id="PF01624">
    <property type="entry name" value="MutS_I"/>
    <property type="match status" value="1"/>
</dbReference>
<feature type="region of interest" description="Disordered" evidence="8">
    <location>
        <begin position="26"/>
        <end position="200"/>
    </location>
</feature>
<dbReference type="PIRSF" id="PIRSF037677">
    <property type="entry name" value="DNA_mis_repair_Msh6"/>
    <property type="match status" value="1"/>
</dbReference>
<comment type="function">
    <text evidence="6 7">Component of the post-replicative DNA mismatch repair system (MMR).</text>
</comment>
<evidence type="ECO:0000256" key="8">
    <source>
        <dbReference type="SAM" id="MobiDB-lite"/>
    </source>
</evidence>
<protein>
    <recommendedName>
        <fullName evidence="6">DNA mismatch repair protein</fullName>
    </recommendedName>
</protein>
<organism evidence="10 11">
    <name type="scientific">Cavenderia fasciculata</name>
    <name type="common">Slime mold</name>
    <name type="synonym">Dictyostelium fasciculatum</name>
    <dbReference type="NCBI Taxonomy" id="261658"/>
    <lineage>
        <taxon>Eukaryota</taxon>
        <taxon>Amoebozoa</taxon>
        <taxon>Evosea</taxon>
        <taxon>Eumycetozoa</taxon>
        <taxon>Dictyostelia</taxon>
        <taxon>Acytosteliales</taxon>
        <taxon>Cavenderiaceae</taxon>
        <taxon>Cavenderia</taxon>
    </lineage>
</organism>
<evidence type="ECO:0000313" key="10">
    <source>
        <dbReference type="EMBL" id="EGG15132.1"/>
    </source>
</evidence>
<proteinExistence type="inferred from homology"/>
<evidence type="ECO:0000259" key="9">
    <source>
        <dbReference type="PROSITE" id="PS00486"/>
    </source>
</evidence>
<dbReference type="Proteomes" id="UP000007797">
    <property type="component" value="Unassembled WGS sequence"/>
</dbReference>
<dbReference type="AlphaFoldDB" id="F4Q8W3"/>
<dbReference type="PROSITE" id="PS00486">
    <property type="entry name" value="DNA_MISMATCH_REPAIR_2"/>
    <property type="match status" value="1"/>
</dbReference>
<dbReference type="SUPFAM" id="SSF53150">
    <property type="entry name" value="DNA repair protein MutS, domain II"/>
    <property type="match status" value="1"/>
</dbReference>
<evidence type="ECO:0000256" key="1">
    <source>
        <dbReference type="ARBA" id="ARBA00006271"/>
    </source>
</evidence>
<dbReference type="InterPro" id="IPR027417">
    <property type="entry name" value="P-loop_NTPase"/>
</dbReference>
<comment type="similarity">
    <text evidence="1 6 7">Belongs to the DNA mismatch repair MutS family.</text>
</comment>
<feature type="region of interest" description="Disordered" evidence="8">
    <location>
        <begin position="673"/>
        <end position="696"/>
    </location>
</feature>
<keyword evidence="4 6" id="KW-0067">ATP-binding</keyword>
<dbReference type="SMART" id="SM00534">
    <property type="entry name" value="MUTSac"/>
    <property type="match status" value="1"/>
</dbReference>
<dbReference type="FunFam" id="3.40.1170.10:FF:000002">
    <property type="entry name" value="DNA mismatch repair protein"/>
    <property type="match status" value="1"/>
</dbReference>
<dbReference type="InterPro" id="IPR007860">
    <property type="entry name" value="DNA_mmatch_repair_MutS_con_dom"/>
</dbReference>
<dbReference type="Pfam" id="PF05192">
    <property type="entry name" value="MutS_III"/>
    <property type="match status" value="1"/>
</dbReference>
<accession>F4Q8W3</accession>
<dbReference type="STRING" id="1054147.F4Q8W3"/>
<sequence length="1168" mass="131817">MKQSGISQFFQPIAKTDVFNQQQQLFQSKFNNNNNTTQNSQNNDNSQQSVGDDDDFDNAKQQQQTPSLSLSQQPKQQTPSLSLSQQPKPTSLSQPSTTKLTLTPTKKKEPATVKPTLTPTKKRATSSTKRKTMDEDDDDDYNNNDDDDQDYIPDDEEEEEEEYNSKSKKTPSTPKKKAGSSTSSVSSQSTPKKKVGSSNNINKEERFEFLVNLKDENQIPFGHEGYDPRTLYIPPVKLSTFTPFERQFWEIKMKNYDTVVFFKKGKFYELYENDADIGNEKFGLKMTDRVNMRMVGVPEASFTTWAAKFIDQGYKVAKVDQMESSYGMAKRQKQDGGSADKTKSIIQRQLVSVLTLGTLVDENLLTEQTASYLMAIKEDDYNKILAVCFVDTSVGLFYTTSFKDDENRTQLETILLQTMPKEIIVEKTGYSNTTMQLIKRILSRQRHIINQRTPLEYWAPDQIQGAIKANQGLPIPAEIVNDEMMMSAVGACLSYLFDIKIGEDMVKQARYEQYNSQASGGSGGALVLDGQCLINLEIFNNTTDGGKEGSLYKVLDRCQTGFGKRLLRQWVCRPLADIHRINDRLDAVDALGNNSDIFASLAGMFNKMPDIERTISRIHARSSNVASLTSVLNTLETCQQIISDIDYKSNTELSKSKLLANYLMVAEDQDEDIEMKKDNDGYDDDDDNKNQSDLVRNNVGFPNLKKKIKFIRDSFSFDSATQSLTPKPGRFKDYDAGQIEVDSIEKKLDEYLEEQRKFFKTSGIVYKHMGKEIYQLEIPVSVLNRVKITQEYSLKSDSKTFKRFHTPYIEQKSKDLLAARDYLEVTRKTVFVQIQELFNQFHLDWQQAVQCLAHIDCLMSLTRVSHQSTYPMCRPHFIETQDDEPCLSVLEMRHPAISIKGGADFIPNDLQLGGLGTEISSTGVKNNSHPGKPSVMVLTGPNMGGKSTLLRQACILVIMAQMGCHVPATSCRMTVFDRIFTRLGANDDIMAGNSTFMTELRETSSVLRYATKRSLVIMDELGRGTSTFDGYSIAYSVLKYIAETIKSTCIFATHYQSLANEPGIRDTIATSHMSCHVDDTAKKVIFLYKLCDGICPDSYGLHVGAMAGIPLQVIQVAEQKARQFEKESTISSYVHGTIHRKEAIRKLKEAAANKDLNTITEIWKSFKL</sequence>
<dbReference type="InterPro" id="IPR045076">
    <property type="entry name" value="MutS"/>
</dbReference>
<dbReference type="SMART" id="SM00533">
    <property type="entry name" value="MUTSd"/>
    <property type="match status" value="1"/>
</dbReference>
<evidence type="ECO:0000256" key="4">
    <source>
        <dbReference type="ARBA" id="ARBA00022840"/>
    </source>
</evidence>
<feature type="compositionally biased region" description="Low complexity" evidence="8">
    <location>
        <begin position="60"/>
        <end position="104"/>
    </location>
</feature>
<dbReference type="GeneID" id="14867354"/>
<dbReference type="InterPro" id="IPR007696">
    <property type="entry name" value="DNA_mismatch_repair_MutS_core"/>
</dbReference>
<keyword evidence="6 7" id="KW-0234">DNA repair</keyword>
<feature type="compositionally biased region" description="Low complexity" evidence="8">
    <location>
        <begin position="179"/>
        <end position="190"/>
    </location>
</feature>
<dbReference type="SUPFAM" id="SSF55271">
    <property type="entry name" value="DNA repair protein MutS, domain I"/>
    <property type="match status" value="1"/>
</dbReference>
<dbReference type="SUPFAM" id="SSF52540">
    <property type="entry name" value="P-loop containing nucleoside triphosphate hydrolases"/>
    <property type="match status" value="1"/>
</dbReference>
<dbReference type="SUPFAM" id="SSF48334">
    <property type="entry name" value="DNA repair protein MutS, domain III"/>
    <property type="match status" value="1"/>
</dbReference>
<dbReference type="InterPro" id="IPR017261">
    <property type="entry name" value="DNA_mismatch_repair_MutS/MSH"/>
</dbReference>
<feature type="compositionally biased region" description="Acidic residues" evidence="8">
    <location>
        <begin position="134"/>
        <end position="162"/>
    </location>
</feature>
<dbReference type="InterPro" id="IPR036678">
    <property type="entry name" value="MutS_con_dom_sf"/>
</dbReference>
<feature type="compositionally biased region" description="Basic residues" evidence="8">
    <location>
        <begin position="120"/>
        <end position="130"/>
    </location>
</feature>
<evidence type="ECO:0000256" key="3">
    <source>
        <dbReference type="ARBA" id="ARBA00022763"/>
    </source>
</evidence>
<dbReference type="GO" id="GO:0030983">
    <property type="term" value="F:mismatched DNA binding"/>
    <property type="evidence" value="ECO:0007669"/>
    <property type="project" value="UniProtKB-UniRule"/>
</dbReference>
<dbReference type="GO" id="GO:0005524">
    <property type="term" value="F:ATP binding"/>
    <property type="evidence" value="ECO:0007669"/>
    <property type="project" value="UniProtKB-UniRule"/>
</dbReference>
<evidence type="ECO:0000256" key="2">
    <source>
        <dbReference type="ARBA" id="ARBA00022741"/>
    </source>
</evidence>
<dbReference type="PANTHER" id="PTHR11361:SF148">
    <property type="entry name" value="DNA MISMATCH REPAIR PROTEIN MSH6"/>
    <property type="match status" value="1"/>
</dbReference>
<keyword evidence="5 6" id="KW-0238">DNA-binding</keyword>
<dbReference type="Gene3D" id="3.40.1170.10">
    <property type="entry name" value="DNA repair protein MutS, domain I"/>
    <property type="match status" value="1"/>
</dbReference>
<dbReference type="Pfam" id="PF05188">
    <property type="entry name" value="MutS_II"/>
    <property type="match status" value="1"/>
</dbReference>
<dbReference type="GO" id="GO:0140664">
    <property type="term" value="F:ATP-dependent DNA damage sensor activity"/>
    <property type="evidence" value="ECO:0007669"/>
    <property type="project" value="InterPro"/>
</dbReference>
<name>F4Q8W3_CACFS</name>
<evidence type="ECO:0000256" key="6">
    <source>
        <dbReference type="PIRNR" id="PIRNR037677"/>
    </source>
</evidence>
<evidence type="ECO:0000313" key="11">
    <source>
        <dbReference type="Proteomes" id="UP000007797"/>
    </source>
</evidence>
<dbReference type="Gene3D" id="1.10.1420.10">
    <property type="match status" value="2"/>
</dbReference>
<dbReference type="Gene3D" id="3.30.420.110">
    <property type="entry name" value="MutS, connector domain"/>
    <property type="match status" value="1"/>
</dbReference>
<feature type="compositionally biased region" description="Low complexity" evidence="8">
    <location>
        <begin position="26"/>
        <end position="49"/>
    </location>
</feature>
<dbReference type="RefSeq" id="XP_004351852.1">
    <property type="nucleotide sequence ID" value="XM_004351800.1"/>
</dbReference>
<gene>
    <name evidence="10" type="primary">msh6</name>
    <name evidence="10" type="ORF">DFA_09956</name>
</gene>
<keyword evidence="2 6" id="KW-0547">Nucleotide-binding</keyword>
<keyword evidence="3 6" id="KW-0227">DNA damage</keyword>